<dbReference type="GO" id="GO:0004427">
    <property type="term" value="F:inorganic diphosphate phosphatase activity"/>
    <property type="evidence" value="ECO:0007669"/>
    <property type="project" value="UniProtKB-EC"/>
</dbReference>
<keyword evidence="4" id="KW-0479">Metal-binding</keyword>
<evidence type="ECO:0000256" key="6">
    <source>
        <dbReference type="ARBA" id="ARBA00022842"/>
    </source>
</evidence>
<evidence type="ECO:0000313" key="7">
    <source>
        <dbReference type="EMBL" id="CRZ10071.1"/>
    </source>
</evidence>
<organism evidence="7">
    <name type="scientific">Spongospora subterranea</name>
    <dbReference type="NCBI Taxonomy" id="70186"/>
    <lineage>
        <taxon>Eukaryota</taxon>
        <taxon>Sar</taxon>
        <taxon>Rhizaria</taxon>
        <taxon>Endomyxa</taxon>
        <taxon>Phytomyxea</taxon>
        <taxon>Plasmodiophorida</taxon>
        <taxon>Plasmodiophoridae</taxon>
        <taxon>Spongospora</taxon>
    </lineage>
</organism>
<dbReference type="InterPro" id="IPR036649">
    <property type="entry name" value="Pyrophosphatase_sf"/>
</dbReference>
<dbReference type="SUPFAM" id="SSF50324">
    <property type="entry name" value="Inorganic pyrophosphatase"/>
    <property type="match status" value="1"/>
</dbReference>
<dbReference type="GO" id="GO:0006796">
    <property type="term" value="P:phosphate-containing compound metabolic process"/>
    <property type="evidence" value="ECO:0007669"/>
    <property type="project" value="InterPro"/>
</dbReference>
<keyword evidence="5" id="KW-0378">Hydrolase</keyword>
<evidence type="ECO:0000256" key="2">
    <source>
        <dbReference type="ARBA" id="ARBA00006220"/>
    </source>
</evidence>
<evidence type="ECO:0000256" key="5">
    <source>
        <dbReference type="ARBA" id="ARBA00022801"/>
    </source>
</evidence>
<dbReference type="Pfam" id="PF00719">
    <property type="entry name" value="Pyrophosphatase"/>
    <property type="match status" value="1"/>
</dbReference>
<dbReference type="GO" id="GO:0005737">
    <property type="term" value="C:cytoplasm"/>
    <property type="evidence" value="ECO:0007669"/>
    <property type="project" value="InterPro"/>
</dbReference>
<proteinExistence type="inferred from homology"/>
<dbReference type="GO" id="GO:0000287">
    <property type="term" value="F:magnesium ion binding"/>
    <property type="evidence" value="ECO:0007669"/>
    <property type="project" value="InterPro"/>
</dbReference>
<sequence length="257" mass="29059">MGCIAQDRCDPRMLKSLCRRCRISTWSRVESGVLGSKEFRVFISQSGTILSPWHDVPLYVDRPDLLLNFVNEIPKGTRPKMEIARDEPSNPIKQDVAKNQELRYLKAGDMPFNYGALPQTWEDPDWVHPDTKLGGDSDPLDAIEISDSPLAIGEITPVRVIGILGLIDEDETDWKVIVKRTTEPNSADNPLAISSADLGKITTWFRTYKLAEGALEENKLIFDGEMRNADYAREIIDEAHARWKSLRCTTKSDDRTL</sequence>
<dbReference type="EMBL" id="HACM01009629">
    <property type="protein sequence ID" value="CRZ10071.1"/>
    <property type="molecule type" value="Transcribed_RNA"/>
</dbReference>
<dbReference type="PROSITE" id="PS00387">
    <property type="entry name" value="PPASE"/>
    <property type="match status" value="1"/>
</dbReference>
<comment type="similarity">
    <text evidence="2">Belongs to the PPase family.</text>
</comment>
<dbReference type="AlphaFoldDB" id="A0A0H5R8C0"/>
<protein>
    <recommendedName>
        <fullName evidence="3">inorganic diphosphatase</fullName>
        <ecNumber evidence="3">3.6.1.1</ecNumber>
    </recommendedName>
</protein>
<dbReference type="Gene3D" id="3.90.80.10">
    <property type="entry name" value="Inorganic pyrophosphatase"/>
    <property type="match status" value="1"/>
</dbReference>
<dbReference type="EC" id="3.6.1.1" evidence="3"/>
<accession>A0A0H5R8C0</accession>
<dbReference type="PANTHER" id="PTHR10286">
    <property type="entry name" value="INORGANIC PYROPHOSPHATASE"/>
    <property type="match status" value="1"/>
</dbReference>
<name>A0A0H5R8C0_9EUKA</name>
<evidence type="ECO:0000256" key="3">
    <source>
        <dbReference type="ARBA" id="ARBA00012146"/>
    </source>
</evidence>
<keyword evidence="6" id="KW-0460">Magnesium</keyword>
<reference evidence="7" key="1">
    <citation type="submission" date="2015-04" db="EMBL/GenBank/DDBJ databases">
        <title>The genome sequence of the plant pathogenic Rhizarian Plasmodiophora brassicae reveals insights in its biotrophic life cycle and the origin of chitin synthesis.</title>
        <authorList>
            <person name="Schwelm A."/>
            <person name="Fogelqvist J."/>
            <person name="Knaust A."/>
            <person name="Julke S."/>
            <person name="Lilja T."/>
            <person name="Dhandapani V."/>
            <person name="Bonilla-Rosso G."/>
            <person name="Karlsson M."/>
            <person name="Shevchenko A."/>
            <person name="Choi S.R."/>
            <person name="Kim H.G."/>
            <person name="Park J.Y."/>
            <person name="Lim Y.P."/>
            <person name="Ludwig-Muller J."/>
            <person name="Dixelius C."/>
        </authorList>
    </citation>
    <scope>NUCLEOTIDE SEQUENCE</scope>
    <source>
        <tissue evidence="7">Potato root galls</tissue>
    </source>
</reference>
<comment type="cofactor">
    <cofactor evidence="1">
        <name>Mg(2+)</name>
        <dbReference type="ChEBI" id="CHEBI:18420"/>
    </cofactor>
</comment>
<dbReference type="InterPro" id="IPR008162">
    <property type="entry name" value="Pyrophosphatase"/>
</dbReference>
<evidence type="ECO:0000256" key="1">
    <source>
        <dbReference type="ARBA" id="ARBA00001946"/>
    </source>
</evidence>
<evidence type="ECO:0000256" key="4">
    <source>
        <dbReference type="ARBA" id="ARBA00022723"/>
    </source>
</evidence>